<dbReference type="PANTHER" id="PTHR30346:SF26">
    <property type="entry name" value="HYDROGEN PEROXIDE-INDUCIBLE GENES ACTIVATOR"/>
    <property type="match status" value="1"/>
</dbReference>
<keyword evidence="4" id="KW-0010">Activator</keyword>
<proteinExistence type="inferred from homology"/>
<keyword evidence="3" id="KW-0238">DNA-binding</keyword>
<dbReference type="InterPro" id="IPR005119">
    <property type="entry name" value="LysR_subst-bd"/>
</dbReference>
<dbReference type="OrthoDB" id="9775392at2"/>
<comment type="similarity">
    <text evidence="1">Belongs to the LysR transcriptional regulatory family.</text>
</comment>
<accession>A0A256F084</accession>
<dbReference type="InterPro" id="IPR036390">
    <property type="entry name" value="WH_DNA-bd_sf"/>
</dbReference>
<evidence type="ECO:0000313" key="8">
    <source>
        <dbReference type="Proteomes" id="UP000216478"/>
    </source>
</evidence>
<sequence length="309" mass="34613">MFTIRQMRYFDALASTLHFRKAAELAHISQPALSAQIAEMESVAGAPLFERSQRKVIMAELGRELLPGIRTILKELHALEEITAQSKGLLQTQLRLGIIPTVAPYVVPHLVPLLRDRHPSFRLQLRESVTAKLLDELHAGEIDAVVAALPIADDRLAREKLFDDRFLIATSSNDQTILSSPMTQDSVVLDRLLLLEEGHCMRDQALAVCSLPSKRQLVKYGATSMTTLLQMVSHGMGLTLIPEIAVRAEARSNHMRIIPFEGEQPKREIALLWRRQSKRRKDFHALAECIVESANNLLISDDELPSLAK</sequence>
<reference evidence="7 8" key="1">
    <citation type="submission" date="2017-07" db="EMBL/GenBank/DDBJ databases">
        <title>Phylogenetic study on the rhizospheric bacterium Ochrobactrum sp. A44.</title>
        <authorList>
            <person name="Krzyzanowska D.M."/>
            <person name="Ossowicki A."/>
            <person name="Rajewska M."/>
            <person name="Maciag T."/>
            <person name="Kaczynski Z."/>
            <person name="Czerwicka M."/>
            <person name="Jafra S."/>
        </authorList>
    </citation>
    <scope>NUCLEOTIDE SEQUENCE [LARGE SCALE GENOMIC DNA]</scope>
    <source>
        <strain evidence="7 8">OgA9a</strain>
    </source>
</reference>
<dbReference type="PANTHER" id="PTHR30346">
    <property type="entry name" value="TRANSCRIPTIONAL DUAL REGULATOR HCAR-RELATED"/>
    <property type="match status" value="1"/>
</dbReference>
<evidence type="ECO:0000256" key="3">
    <source>
        <dbReference type="ARBA" id="ARBA00023125"/>
    </source>
</evidence>
<protein>
    <submittedName>
        <fullName evidence="7">LysR substrate binding domain protein</fullName>
    </submittedName>
</protein>
<keyword evidence="8" id="KW-1185">Reference proteome</keyword>
<dbReference type="SUPFAM" id="SSF53850">
    <property type="entry name" value="Periplasmic binding protein-like II"/>
    <property type="match status" value="1"/>
</dbReference>
<keyword evidence="2" id="KW-0805">Transcription regulation</keyword>
<dbReference type="FunFam" id="1.10.10.10:FF:000001">
    <property type="entry name" value="LysR family transcriptional regulator"/>
    <property type="match status" value="1"/>
</dbReference>
<dbReference type="AlphaFoldDB" id="A0A256F084"/>
<organism evidence="7 8">
    <name type="scientific">Brucella grignonensis</name>
    <dbReference type="NCBI Taxonomy" id="94627"/>
    <lineage>
        <taxon>Bacteria</taxon>
        <taxon>Pseudomonadati</taxon>
        <taxon>Pseudomonadota</taxon>
        <taxon>Alphaproteobacteria</taxon>
        <taxon>Hyphomicrobiales</taxon>
        <taxon>Brucellaceae</taxon>
        <taxon>Brucella/Ochrobactrum group</taxon>
        <taxon>Brucella</taxon>
    </lineage>
</organism>
<dbReference type="InterPro" id="IPR000847">
    <property type="entry name" value="LysR_HTH_N"/>
</dbReference>
<dbReference type="GO" id="GO:0003700">
    <property type="term" value="F:DNA-binding transcription factor activity"/>
    <property type="evidence" value="ECO:0007669"/>
    <property type="project" value="InterPro"/>
</dbReference>
<keyword evidence="5" id="KW-0804">Transcription</keyword>
<dbReference type="Proteomes" id="UP000216478">
    <property type="component" value="Unassembled WGS sequence"/>
</dbReference>
<dbReference type="GO" id="GO:0003677">
    <property type="term" value="F:DNA binding"/>
    <property type="evidence" value="ECO:0007669"/>
    <property type="project" value="UniProtKB-KW"/>
</dbReference>
<dbReference type="InterPro" id="IPR036388">
    <property type="entry name" value="WH-like_DNA-bd_sf"/>
</dbReference>
<dbReference type="RefSeq" id="WP_094542446.1">
    <property type="nucleotide sequence ID" value="NZ_JBHEER010000016.1"/>
</dbReference>
<evidence type="ECO:0000256" key="2">
    <source>
        <dbReference type="ARBA" id="ARBA00023015"/>
    </source>
</evidence>
<evidence type="ECO:0000259" key="6">
    <source>
        <dbReference type="PROSITE" id="PS50931"/>
    </source>
</evidence>
<evidence type="ECO:0000313" key="7">
    <source>
        <dbReference type="EMBL" id="OYR07831.1"/>
    </source>
</evidence>
<dbReference type="SUPFAM" id="SSF46785">
    <property type="entry name" value="Winged helix' DNA-binding domain"/>
    <property type="match status" value="1"/>
</dbReference>
<name>A0A256F084_9HYPH</name>
<dbReference type="PRINTS" id="PR00039">
    <property type="entry name" value="HTHLYSR"/>
</dbReference>
<evidence type="ECO:0000256" key="5">
    <source>
        <dbReference type="ARBA" id="ARBA00023163"/>
    </source>
</evidence>
<dbReference type="Pfam" id="PF00126">
    <property type="entry name" value="HTH_1"/>
    <property type="match status" value="1"/>
</dbReference>
<comment type="caution">
    <text evidence="7">The sequence shown here is derived from an EMBL/GenBank/DDBJ whole genome shotgun (WGS) entry which is preliminary data.</text>
</comment>
<dbReference type="EMBL" id="NNRL01000168">
    <property type="protein sequence ID" value="OYR07831.1"/>
    <property type="molecule type" value="Genomic_DNA"/>
</dbReference>
<dbReference type="Gene3D" id="3.40.190.10">
    <property type="entry name" value="Periplasmic binding protein-like II"/>
    <property type="match status" value="2"/>
</dbReference>
<dbReference type="CDD" id="cd08411">
    <property type="entry name" value="PBP2_OxyR"/>
    <property type="match status" value="1"/>
</dbReference>
<dbReference type="GO" id="GO:0032993">
    <property type="term" value="C:protein-DNA complex"/>
    <property type="evidence" value="ECO:0007669"/>
    <property type="project" value="TreeGrafter"/>
</dbReference>
<dbReference type="PROSITE" id="PS50931">
    <property type="entry name" value="HTH_LYSR"/>
    <property type="match status" value="1"/>
</dbReference>
<dbReference type="Gene3D" id="1.10.10.10">
    <property type="entry name" value="Winged helix-like DNA-binding domain superfamily/Winged helix DNA-binding domain"/>
    <property type="match status" value="1"/>
</dbReference>
<dbReference type="Pfam" id="PF03466">
    <property type="entry name" value="LysR_substrate"/>
    <property type="match status" value="1"/>
</dbReference>
<feature type="domain" description="HTH lysR-type" evidence="6">
    <location>
        <begin position="2"/>
        <end position="59"/>
    </location>
</feature>
<gene>
    <name evidence="7" type="ORF">CEV33_3403</name>
</gene>
<evidence type="ECO:0000256" key="4">
    <source>
        <dbReference type="ARBA" id="ARBA00023159"/>
    </source>
</evidence>
<evidence type="ECO:0000256" key="1">
    <source>
        <dbReference type="ARBA" id="ARBA00009437"/>
    </source>
</evidence>